<dbReference type="InterPro" id="IPR023296">
    <property type="entry name" value="Glyco_hydro_beta-prop_sf"/>
</dbReference>
<evidence type="ECO:0000256" key="2">
    <source>
        <dbReference type="ARBA" id="ARBA00023277"/>
    </source>
</evidence>
<evidence type="ECO:0000256" key="1">
    <source>
        <dbReference type="ARBA" id="ARBA00022651"/>
    </source>
</evidence>
<organism evidence="4 5">
    <name type="scientific">Rhodoblastus acidophilus</name>
    <name type="common">Rhodopseudomonas acidophila</name>
    <dbReference type="NCBI Taxonomy" id="1074"/>
    <lineage>
        <taxon>Bacteria</taxon>
        <taxon>Pseudomonadati</taxon>
        <taxon>Pseudomonadota</taxon>
        <taxon>Alphaproteobacteria</taxon>
        <taxon>Hyphomicrobiales</taxon>
        <taxon>Rhodoblastaceae</taxon>
        <taxon>Rhodoblastus</taxon>
    </lineage>
</organism>
<dbReference type="RefSeq" id="WP_088520377.1">
    <property type="nucleotide sequence ID" value="NZ_FYDG01000003.1"/>
</dbReference>
<keyword evidence="1" id="KW-0858">Xylan degradation</keyword>
<accession>A0A212RBU4</accession>
<keyword evidence="5" id="KW-1185">Reference proteome</keyword>
<dbReference type="GO" id="GO:0045493">
    <property type="term" value="P:xylan catabolic process"/>
    <property type="evidence" value="ECO:0007669"/>
    <property type="project" value="UniProtKB-KW"/>
</dbReference>
<name>A0A212RBU4_RHOAC</name>
<keyword evidence="2" id="KW-0119">Carbohydrate metabolism</keyword>
<dbReference type="Pfam" id="PF24793">
    <property type="entry name" value="GINT1_N"/>
    <property type="match status" value="1"/>
</dbReference>
<protein>
    <recommendedName>
        <fullName evidence="3">Glucosamine inositolphosphorylceramide transferase 1 N-terminal domain-containing protein</fullName>
    </recommendedName>
</protein>
<sequence length="495" mass="53577">MSSVLLLLPENGLLRWHKHLVETLRRDGLDAGAALRPGPVAPPAVALLDQLERVLFAPCGDRLTPEAPGPWLRPPAAAADFVFDLTGRAAPEPDAFFPIFGGAPGDDARDLLLLSRAAPRLGLARRCGETIRVHADALIALENPHRFGAGREAFAARLTTLIRRLARRGPGEGAATPLPPTATPGFAAAASFLRASLAARARRRLTRLVAHDGHWRIAWRRLTAPDDGVQSRLDWPDGGWTFLEDDRRRYFADPFFFEHDGGVHVFCEEYPYATGKGVISWFPLDAAGRPAAPPRVVLERPWHLSYPLVFAHDGAIWMAPEGSGGGGFELFRADPFPSRWTLDRIALDKPLADATLFPRDARFWLTATMAEDSGSSWDCLSLFTSASPLGPWTPCGDGPTLIDAGAARPAGHVFERDGALWRPAQDCTGGYGAGLALCRIDGLDERGLRQTVMRRLGPPPGLRAEGVHTLNAAAGFEIIDVVGARSKRAAKEDTP</sequence>
<keyword evidence="1" id="KW-0624">Polysaccharide degradation</keyword>
<proteinExistence type="predicted"/>
<dbReference type="EMBL" id="FYDG01000003">
    <property type="protein sequence ID" value="SNB69643.1"/>
    <property type="molecule type" value="Genomic_DNA"/>
</dbReference>
<dbReference type="InterPro" id="IPR056442">
    <property type="entry name" value="GINT1_N"/>
</dbReference>
<dbReference type="Gene3D" id="2.115.10.20">
    <property type="entry name" value="Glycosyl hydrolase domain, family 43"/>
    <property type="match status" value="1"/>
</dbReference>
<reference evidence="5" key="1">
    <citation type="submission" date="2017-06" db="EMBL/GenBank/DDBJ databases">
        <authorList>
            <person name="Varghese N."/>
            <person name="Submissions S."/>
        </authorList>
    </citation>
    <scope>NUCLEOTIDE SEQUENCE [LARGE SCALE GENOMIC DNA]</scope>
    <source>
        <strain evidence="5">DSM 137</strain>
    </source>
</reference>
<feature type="domain" description="Glucosamine inositolphosphorylceramide transferase 1 N-terminal" evidence="3">
    <location>
        <begin position="250"/>
        <end position="446"/>
    </location>
</feature>
<dbReference type="AlphaFoldDB" id="A0A212RBU4"/>
<dbReference type="InterPro" id="IPR052176">
    <property type="entry name" value="Glycosyl_Hydrlase_43_Enz"/>
</dbReference>
<evidence type="ECO:0000259" key="3">
    <source>
        <dbReference type="Pfam" id="PF24793"/>
    </source>
</evidence>
<dbReference type="Proteomes" id="UP000198418">
    <property type="component" value="Unassembled WGS sequence"/>
</dbReference>
<evidence type="ECO:0000313" key="5">
    <source>
        <dbReference type="Proteomes" id="UP000198418"/>
    </source>
</evidence>
<dbReference type="PANTHER" id="PTHR43772">
    <property type="entry name" value="ENDO-1,4-BETA-XYLANASE"/>
    <property type="match status" value="1"/>
</dbReference>
<gene>
    <name evidence="4" type="ORF">SAMN06265338_103263</name>
</gene>
<evidence type="ECO:0000313" key="4">
    <source>
        <dbReference type="EMBL" id="SNB69643.1"/>
    </source>
</evidence>
<dbReference type="PANTHER" id="PTHR43772:SF2">
    <property type="entry name" value="PUTATIVE (AFU_ORTHOLOGUE AFUA_2G04480)-RELATED"/>
    <property type="match status" value="1"/>
</dbReference>
<dbReference type="SUPFAM" id="SSF75005">
    <property type="entry name" value="Arabinanase/levansucrase/invertase"/>
    <property type="match status" value="1"/>
</dbReference>
<dbReference type="OrthoDB" id="3771157at2"/>